<sequence length="84" mass="9703">MKRTTIDKLCCPFDKADLKIKIIAQDLDDNIHEGVLTCDECNRYYPIINGIPIMNPDEYREPQLEKAALTQQSAEQYLKPPKVH</sequence>
<evidence type="ECO:0000313" key="2">
    <source>
        <dbReference type="Proteomes" id="UP001580928"/>
    </source>
</evidence>
<protein>
    <submittedName>
        <fullName evidence="1">Trm112 family protein</fullName>
    </submittedName>
</protein>
<dbReference type="EMBL" id="JBBVGT010000001">
    <property type="protein sequence ID" value="MFB5944475.1"/>
    <property type="molecule type" value="Genomic_DNA"/>
</dbReference>
<evidence type="ECO:0000313" key="1">
    <source>
        <dbReference type="EMBL" id="MFB5944475.1"/>
    </source>
</evidence>
<dbReference type="Proteomes" id="UP001580928">
    <property type="component" value="Unassembled WGS sequence"/>
</dbReference>
<dbReference type="Gene3D" id="2.20.25.10">
    <property type="match status" value="1"/>
</dbReference>
<dbReference type="Pfam" id="PF03966">
    <property type="entry name" value="Trm112p"/>
    <property type="match status" value="1"/>
</dbReference>
<name>A0ABV5CAN9_9SPHI</name>
<accession>A0ABV5CAN9</accession>
<dbReference type="SUPFAM" id="SSF158997">
    <property type="entry name" value="Trm112p-like"/>
    <property type="match status" value="1"/>
</dbReference>
<organism evidence="1 2">
    <name type="scientific">Albibacterium profundi</name>
    <dbReference type="NCBI Taxonomy" id="3134906"/>
    <lineage>
        <taxon>Bacteria</taxon>
        <taxon>Pseudomonadati</taxon>
        <taxon>Bacteroidota</taxon>
        <taxon>Sphingobacteriia</taxon>
        <taxon>Sphingobacteriales</taxon>
        <taxon>Sphingobacteriaceae</taxon>
        <taxon>Albibacterium</taxon>
    </lineage>
</organism>
<proteinExistence type="predicted"/>
<dbReference type="RefSeq" id="WP_375556054.1">
    <property type="nucleotide sequence ID" value="NZ_JBBVGT010000001.1"/>
</dbReference>
<keyword evidence="2" id="KW-1185">Reference proteome</keyword>
<dbReference type="InterPro" id="IPR005651">
    <property type="entry name" value="Trm112-like"/>
</dbReference>
<reference evidence="1 2" key="1">
    <citation type="submission" date="2024-04" db="EMBL/GenBank/DDBJ databases">
        <title>Albibacterium profundi sp. nov., isolated from sediment of the Challenger Deep of Mariana Trench.</title>
        <authorList>
            <person name="Wang Y."/>
        </authorList>
    </citation>
    <scope>NUCLEOTIDE SEQUENCE [LARGE SCALE GENOMIC DNA]</scope>
    <source>
        <strain evidence="1 2">RHL897</strain>
    </source>
</reference>
<comment type="caution">
    <text evidence="1">The sequence shown here is derived from an EMBL/GenBank/DDBJ whole genome shotgun (WGS) entry which is preliminary data.</text>
</comment>
<gene>
    <name evidence="1" type="ORF">WKR92_01375</name>
</gene>